<protein>
    <recommendedName>
        <fullName evidence="4">Tyr recombinase domain-containing protein</fullName>
    </recommendedName>
</protein>
<evidence type="ECO:0008006" key="4">
    <source>
        <dbReference type="Google" id="ProtNLM"/>
    </source>
</evidence>
<keyword evidence="3" id="KW-1185">Reference proteome</keyword>
<evidence type="ECO:0000313" key="2">
    <source>
        <dbReference type="EMBL" id="EAR11712.1"/>
    </source>
</evidence>
<dbReference type="STRING" id="313594.PI23P_00870"/>
<gene>
    <name evidence="2" type="ORF">PI23P_00870</name>
</gene>
<keyword evidence="1" id="KW-0233">DNA recombination</keyword>
<accession>A4C2B1</accession>
<dbReference type="AlphaFoldDB" id="A4C2B1"/>
<dbReference type="eggNOG" id="COG0582">
    <property type="taxonomic scope" value="Bacteria"/>
</dbReference>
<dbReference type="SUPFAM" id="SSF56349">
    <property type="entry name" value="DNA breaking-rejoining enzymes"/>
    <property type="match status" value="1"/>
</dbReference>
<dbReference type="GO" id="GO:0003677">
    <property type="term" value="F:DNA binding"/>
    <property type="evidence" value="ECO:0007669"/>
    <property type="project" value="InterPro"/>
</dbReference>
<dbReference type="Proteomes" id="UP000003053">
    <property type="component" value="Unassembled WGS sequence"/>
</dbReference>
<comment type="caution">
    <text evidence="2">The sequence shown here is derived from an EMBL/GenBank/DDBJ whole genome shotgun (WGS) entry which is preliminary data.</text>
</comment>
<evidence type="ECO:0000313" key="3">
    <source>
        <dbReference type="Proteomes" id="UP000003053"/>
    </source>
</evidence>
<dbReference type="GO" id="GO:0006310">
    <property type="term" value="P:DNA recombination"/>
    <property type="evidence" value="ECO:0007669"/>
    <property type="project" value="UniProtKB-KW"/>
</dbReference>
<dbReference type="InterPro" id="IPR011010">
    <property type="entry name" value="DNA_brk_join_enz"/>
</dbReference>
<dbReference type="GO" id="GO:0015074">
    <property type="term" value="P:DNA integration"/>
    <property type="evidence" value="ECO:0007669"/>
    <property type="project" value="InterPro"/>
</dbReference>
<dbReference type="HOGENOM" id="CLU_2234040_0_0_10"/>
<name>A4C2B1_9FLAO</name>
<dbReference type="InterPro" id="IPR013762">
    <property type="entry name" value="Integrase-like_cat_sf"/>
</dbReference>
<dbReference type="EMBL" id="AAOG01000004">
    <property type="protein sequence ID" value="EAR11712.1"/>
    <property type="molecule type" value="Genomic_DNA"/>
</dbReference>
<reference evidence="2 3" key="1">
    <citation type="submission" date="2006-02" db="EMBL/GenBank/DDBJ databases">
        <authorList>
            <person name="Murray A."/>
            <person name="Staley J."/>
            <person name="Ferriera S."/>
            <person name="Johnson J."/>
            <person name="Kravitz S."/>
            <person name="Halpern A."/>
            <person name="Remington K."/>
            <person name="Beeson K."/>
            <person name="Tran B."/>
            <person name="Rogers Y.-H."/>
            <person name="Friedman R."/>
            <person name="Venter J.C."/>
        </authorList>
    </citation>
    <scope>NUCLEOTIDE SEQUENCE [LARGE SCALE GENOMIC DNA]</scope>
    <source>
        <strain evidence="2 3">23-P</strain>
    </source>
</reference>
<dbReference type="Gene3D" id="1.10.443.10">
    <property type="entry name" value="Intergrase catalytic core"/>
    <property type="match status" value="1"/>
</dbReference>
<evidence type="ECO:0000256" key="1">
    <source>
        <dbReference type="ARBA" id="ARBA00023172"/>
    </source>
</evidence>
<sequence length="105" mass="12133">MNEEVNGSKSIKLKKGVWRKVKDDYKKHELVSSHIMRRSFSTNHYGKLPTPLIMAVTGHTTEKMFLNYIGKTANDNAETLNKFWQLQESKKEQKPILEVIKNGTV</sequence>
<proteinExistence type="predicted"/>
<organism evidence="2 3">
    <name type="scientific">Polaribacter irgensii 23-P</name>
    <dbReference type="NCBI Taxonomy" id="313594"/>
    <lineage>
        <taxon>Bacteria</taxon>
        <taxon>Pseudomonadati</taxon>
        <taxon>Bacteroidota</taxon>
        <taxon>Flavobacteriia</taxon>
        <taxon>Flavobacteriales</taxon>
        <taxon>Flavobacteriaceae</taxon>
    </lineage>
</organism>